<dbReference type="Proteomes" id="UP000800096">
    <property type="component" value="Unassembled WGS sequence"/>
</dbReference>
<accession>A0A6A5QIG8</accession>
<dbReference type="InterPro" id="IPR001810">
    <property type="entry name" value="F-box_dom"/>
</dbReference>
<evidence type="ECO:0000313" key="4">
    <source>
        <dbReference type="Proteomes" id="UP000800096"/>
    </source>
</evidence>
<reference evidence="3" key="1">
    <citation type="journal article" date="2020" name="Stud. Mycol.">
        <title>101 Dothideomycetes genomes: a test case for predicting lifestyles and emergence of pathogens.</title>
        <authorList>
            <person name="Haridas S."/>
            <person name="Albert R."/>
            <person name="Binder M."/>
            <person name="Bloem J."/>
            <person name="Labutti K."/>
            <person name="Salamov A."/>
            <person name="Andreopoulos B."/>
            <person name="Baker S."/>
            <person name="Barry K."/>
            <person name="Bills G."/>
            <person name="Bluhm B."/>
            <person name="Cannon C."/>
            <person name="Castanera R."/>
            <person name="Culley D."/>
            <person name="Daum C."/>
            <person name="Ezra D."/>
            <person name="Gonzalez J."/>
            <person name="Henrissat B."/>
            <person name="Kuo A."/>
            <person name="Liang C."/>
            <person name="Lipzen A."/>
            <person name="Lutzoni F."/>
            <person name="Magnuson J."/>
            <person name="Mondo S."/>
            <person name="Nolan M."/>
            <person name="Ohm R."/>
            <person name="Pangilinan J."/>
            <person name="Park H.-J."/>
            <person name="Ramirez L."/>
            <person name="Alfaro M."/>
            <person name="Sun H."/>
            <person name="Tritt A."/>
            <person name="Yoshinaga Y."/>
            <person name="Zwiers L.-H."/>
            <person name="Turgeon B."/>
            <person name="Goodwin S."/>
            <person name="Spatafora J."/>
            <person name="Crous P."/>
            <person name="Grigoriev I."/>
        </authorList>
    </citation>
    <scope>NUCLEOTIDE SEQUENCE</scope>
    <source>
        <strain evidence="3">HMLAC05119</strain>
    </source>
</reference>
<sequence length="331" mass="38155">MSSLSHGPPAMAAQNKYQEDDEADEYDTESHDTDASYEIDDENFIQSIPPEILQTVFRKLKFFDLMHCQQVCKHWAAYLPGNDPALKELLFAAAKNVIVSKPKRTLQVFLRPEWQAYTIPVENDVPKLSFNLAFNKNMAYNTAPKHAVFHPMLISFYHKMHLVNSDFRIPDSWGKLQRRGVTPWPTFVSLRDLDDQVAEYQYNDGSWKDQLLCVPAVDRVAVHITWWKAYYTDDGLDVVRKVFTNKVATGVTMGEFVRVVRKLMEVWTVKDLKKFSEHLRINECDDCGRPYNADGYDDPQDSTSESESDVESVDSDGSAEQTSKIKFREFE</sequence>
<feature type="domain" description="F-box" evidence="2">
    <location>
        <begin position="42"/>
        <end position="89"/>
    </location>
</feature>
<evidence type="ECO:0000259" key="2">
    <source>
        <dbReference type="PROSITE" id="PS50181"/>
    </source>
</evidence>
<dbReference type="OrthoDB" id="3800738at2759"/>
<feature type="region of interest" description="Disordered" evidence="1">
    <location>
        <begin position="1"/>
        <end position="33"/>
    </location>
</feature>
<feature type="compositionally biased region" description="Acidic residues" evidence="1">
    <location>
        <begin position="295"/>
        <end position="314"/>
    </location>
</feature>
<dbReference type="SMART" id="SM00256">
    <property type="entry name" value="FBOX"/>
    <property type="match status" value="1"/>
</dbReference>
<dbReference type="EMBL" id="ML979136">
    <property type="protein sequence ID" value="KAF1915189.1"/>
    <property type="molecule type" value="Genomic_DNA"/>
</dbReference>
<dbReference type="SUPFAM" id="SSF81383">
    <property type="entry name" value="F-box domain"/>
    <property type="match status" value="1"/>
</dbReference>
<dbReference type="InterPro" id="IPR036047">
    <property type="entry name" value="F-box-like_dom_sf"/>
</dbReference>
<dbReference type="Gene3D" id="1.20.1280.50">
    <property type="match status" value="1"/>
</dbReference>
<dbReference type="PROSITE" id="PS50181">
    <property type="entry name" value="FBOX"/>
    <property type="match status" value="1"/>
</dbReference>
<dbReference type="AlphaFoldDB" id="A0A6A5QIG8"/>
<keyword evidence="4" id="KW-1185">Reference proteome</keyword>
<evidence type="ECO:0000256" key="1">
    <source>
        <dbReference type="SAM" id="MobiDB-lite"/>
    </source>
</evidence>
<protein>
    <recommendedName>
        <fullName evidence="2">F-box domain-containing protein</fullName>
    </recommendedName>
</protein>
<name>A0A6A5QIG8_AMPQU</name>
<gene>
    <name evidence="3" type="ORF">BDU57DRAFT_518043</name>
</gene>
<organism evidence="3 4">
    <name type="scientific">Ampelomyces quisqualis</name>
    <name type="common">Powdery mildew agent</name>
    <dbReference type="NCBI Taxonomy" id="50730"/>
    <lineage>
        <taxon>Eukaryota</taxon>
        <taxon>Fungi</taxon>
        <taxon>Dikarya</taxon>
        <taxon>Ascomycota</taxon>
        <taxon>Pezizomycotina</taxon>
        <taxon>Dothideomycetes</taxon>
        <taxon>Pleosporomycetidae</taxon>
        <taxon>Pleosporales</taxon>
        <taxon>Pleosporineae</taxon>
        <taxon>Phaeosphaeriaceae</taxon>
        <taxon>Ampelomyces</taxon>
    </lineage>
</organism>
<dbReference type="Pfam" id="PF12937">
    <property type="entry name" value="F-box-like"/>
    <property type="match status" value="1"/>
</dbReference>
<evidence type="ECO:0000313" key="3">
    <source>
        <dbReference type="EMBL" id="KAF1915189.1"/>
    </source>
</evidence>
<proteinExistence type="predicted"/>
<feature type="region of interest" description="Disordered" evidence="1">
    <location>
        <begin position="289"/>
        <end position="331"/>
    </location>
</feature>